<comment type="caution">
    <text evidence="1">The sequence shown here is derived from an EMBL/GenBank/DDBJ whole genome shotgun (WGS) entry which is preliminary data.</text>
</comment>
<dbReference type="Pfam" id="PF25952">
    <property type="entry name" value="DUF7990"/>
    <property type="match status" value="1"/>
</dbReference>
<dbReference type="Proteomes" id="UP001185012">
    <property type="component" value="Unassembled WGS sequence"/>
</dbReference>
<dbReference type="EMBL" id="JAVDQG010000004">
    <property type="protein sequence ID" value="MDR6226194.1"/>
    <property type="molecule type" value="Genomic_DNA"/>
</dbReference>
<evidence type="ECO:0000313" key="2">
    <source>
        <dbReference type="Proteomes" id="UP001185012"/>
    </source>
</evidence>
<dbReference type="InterPro" id="IPR058303">
    <property type="entry name" value="DUF7990"/>
</dbReference>
<accession>A0ABU1IPZ1</accession>
<evidence type="ECO:0000313" key="1">
    <source>
        <dbReference type="EMBL" id="MDR6226194.1"/>
    </source>
</evidence>
<organism evidence="1 2">
    <name type="scientific">Desmospora profundinema</name>
    <dbReference type="NCBI Taxonomy" id="1571184"/>
    <lineage>
        <taxon>Bacteria</taxon>
        <taxon>Bacillati</taxon>
        <taxon>Bacillota</taxon>
        <taxon>Bacilli</taxon>
        <taxon>Bacillales</taxon>
        <taxon>Thermoactinomycetaceae</taxon>
        <taxon>Desmospora</taxon>
    </lineage>
</organism>
<dbReference type="RefSeq" id="WP_309865775.1">
    <property type="nucleotide sequence ID" value="NZ_JAVDQG010000004.1"/>
</dbReference>
<proteinExistence type="predicted"/>
<dbReference type="InterPro" id="IPR047717">
    <property type="entry name" value="CC_star_Cory"/>
</dbReference>
<keyword evidence="2" id="KW-1185">Reference proteome</keyword>
<evidence type="ECO:0008006" key="3">
    <source>
        <dbReference type="Google" id="ProtNLM"/>
    </source>
</evidence>
<gene>
    <name evidence="1" type="ORF">JOE21_002200</name>
</gene>
<dbReference type="NCBIfam" id="NF041419">
    <property type="entry name" value="CC_star_Cory"/>
    <property type="match status" value="1"/>
</dbReference>
<reference evidence="1 2" key="1">
    <citation type="submission" date="2023-07" db="EMBL/GenBank/DDBJ databases">
        <title>Genomic Encyclopedia of Type Strains, Phase IV (KMG-IV): sequencing the most valuable type-strain genomes for metagenomic binning, comparative biology and taxonomic classification.</title>
        <authorList>
            <person name="Goeker M."/>
        </authorList>
    </citation>
    <scope>NUCLEOTIDE SEQUENCE [LARGE SCALE GENOMIC DNA]</scope>
    <source>
        <strain evidence="1 2">DSM 45903</strain>
    </source>
</reference>
<name>A0ABU1IPZ1_9BACL</name>
<sequence length="92" mass="11331">MERTADRAREIWEQFKHFYEEMYFAPYRRTMLKEIQNEEDVFKLLAFSEMLGLPNPVSYYTMELTPFMLEEFHEWHQRMGMEKSPLDGFKCC</sequence>
<protein>
    <recommendedName>
        <fullName evidence="3">DNA helicase</fullName>
    </recommendedName>
</protein>